<dbReference type="OrthoDB" id="9766816at2"/>
<dbReference type="Gene3D" id="3.30.9.10">
    <property type="entry name" value="D-Amino Acid Oxidase, subunit A, domain 2"/>
    <property type="match status" value="1"/>
</dbReference>
<feature type="transmembrane region" description="Helical" evidence="1">
    <location>
        <begin position="348"/>
        <end position="366"/>
    </location>
</feature>
<dbReference type="AlphaFoldDB" id="A0A0A1ZM24"/>
<dbReference type="Gene3D" id="3.50.50.60">
    <property type="entry name" value="FAD/NAD(P)-binding domain"/>
    <property type="match status" value="2"/>
</dbReference>
<sequence>MKSKFNFKIVGSGPTGLLLSIALSKFDCNIFLTDLLPKDRLIDKDKTYAITHSTRKILSKFSLWEKLEPYLFGFDTLSISDSVTSSVTNLTISDLDDDISSVSNIGWVVKHSDLISVFFQEIDNYDNIFFMTPQNLLNTKILFDYQFFSTGANSLDKKLFNFFDIKKSYNQSCLTFKISLRGNCEKRAYEIFREEGPLALLPLEKNLYQVIWTSSTLKSIERLNSDKNFLMDNLSTILPIEFKIDQIIGELNIFPVSLSMKFPFFDFKKIVFVGDSFHTFHPVGGQGLNSCWRDVNAIFDLFNKNTVITKIQLNLFKFKFFTSRFLDIFFTMLITDSLISIFANRNLFLFPIRKLSFLLLNNFLFIRKLILNQMTKSIIYSRIK</sequence>
<evidence type="ECO:0000256" key="1">
    <source>
        <dbReference type="SAM" id="Phobius"/>
    </source>
</evidence>
<dbReference type="InterPro" id="IPR051205">
    <property type="entry name" value="UbiH/COQ6_monooxygenase"/>
</dbReference>
<dbReference type="GO" id="GO:0016491">
    <property type="term" value="F:oxidoreductase activity"/>
    <property type="evidence" value="ECO:0007669"/>
    <property type="project" value="UniProtKB-KW"/>
</dbReference>
<gene>
    <name evidence="2" type="ORF">EU93_1649</name>
</gene>
<dbReference type="EMBL" id="JNAJ01000017">
    <property type="protein sequence ID" value="KGF90475.1"/>
    <property type="molecule type" value="Genomic_DNA"/>
</dbReference>
<feature type="transmembrane region" description="Helical" evidence="1">
    <location>
        <begin position="325"/>
        <end position="342"/>
    </location>
</feature>
<dbReference type="EC" id="1.14.13.-" evidence="2"/>
<dbReference type="PRINTS" id="PR00420">
    <property type="entry name" value="RNGMNOXGNASE"/>
</dbReference>
<dbReference type="RefSeq" id="WP_032514426.1">
    <property type="nucleotide sequence ID" value="NZ_JNAJ01000017.1"/>
</dbReference>
<keyword evidence="1" id="KW-0472">Membrane</keyword>
<proteinExistence type="predicted"/>
<organism evidence="2 3">
    <name type="scientific">Prochlorococcus marinus str. MIT 9116</name>
    <dbReference type="NCBI Taxonomy" id="167544"/>
    <lineage>
        <taxon>Bacteria</taxon>
        <taxon>Bacillati</taxon>
        <taxon>Cyanobacteriota</taxon>
        <taxon>Cyanophyceae</taxon>
        <taxon>Synechococcales</taxon>
        <taxon>Prochlorococcaceae</taxon>
        <taxon>Prochlorococcus</taxon>
    </lineage>
</organism>
<keyword evidence="1" id="KW-0812">Transmembrane</keyword>
<keyword evidence="1" id="KW-1133">Transmembrane helix</keyword>
<keyword evidence="2" id="KW-0560">Oxidoreductase</keyword>
<dbReference type="InterPro" id="IPR036188">
    <property type="entry name" value="FAD/NAD-bd_sf"/>
</dbReference>
<dbReference type="PANTHER" id="PTHR43876">
    <property type="entry name" value="UBIQUINONE BIOSYNTHESIS MONOOXYGENASE COQ6, MITOCHONDRIAL"/>
    <property type="match status" value="1"/>
</dbReference>
<name>A0A0A1ZM24_PROMR</name>
<accession>A0A0A1ZM24</accession>
<dbReference type="SUPFAM" id="SSF51905">
    <property type="entry name" value="FAD/NAD(P)-binding domain"/>
    <property type="match status" value="1"/>
</dbReference>
<evidence type="ECO:0000313" key="3">
    <source>
        <dbReference type="Proteomes" id="UP000030491"/>
    </source>
</evidence>
<comment type="caution">
    <text evidence="2">The sequence shown here is derived from an EMBL/GenBank/DDBJ whole genome shotgun (WGS) entry which is preliminary data.</text>
</comment>
<evidence type="ECO:0000313" key="2">
    <source>
        <dbReference type="EMBL" id="KGF90475.1"/>
    </source>
</evidence>
<dbReference type="PANTHER" id="PTHR43876:SF7">
    <property type="entry name" value="UBIQUINONE BIOSYNTHESIS MONOOXYGENASE COQ6, MITOCHONDRIAL"/>
    <property type="match status" value="1"/>
</dbReference>
<dbReference type="Proteomes" id="UP000030491">
    <property type="component" value="Unassembled WGS sequence"/>
</dbReference>
<protein>
    <submittedName>
        <fullName evidence="2">2-octaprenyl-6-methoxyphenol hydroxylase</fullName>
        <ecNumber evidence="2">1.14.13.-</ecNumber>
    </submittedName>
</protein>
<reference evidence="3" key="1">
    <citation type="journal article" date="2014" name="Sci. Data">
        <title>Genomes of diverse isolates of the marine cyanobacterium Prochlorococcus.</title>
        <authorList>
            <person name="Biller S."/>
            <person name="Berube P."/>
            <person name="Thompson J."/>
            <person name="Kelly L."/>
            <person name="Roggensack S."/>
            <person name="Awad L."/>
            <person name="Roache-Johnson K."/>
            <person name="Ding H."/>
            <person name="Giovannoni S.J."/>
            <person name="Moore L.R."/>
            <person name="Chisholm S.W."/>
        </authorList>
    </citation>
    <scope>NUCLEOTIDE SEQUENCE [LARGE SCALE GENOMIC DNA]</scope>
</reference>